<evidence type="ECO:0000256" key="1">
    <source>
        <dbReference type="SAM" id="MobiDB-lite"/>
    </source>
</evidence>
<dbReference type="OrthoDB" id="3577245at2"/>
<feature type="region of interest" description="Disordered" evidence="1">
    <location>
        <begin position="142"/>
        <end position="181"/>
    </location>
</feature>
<accession>A0A964UKK7</accession>
<dbReference type="Gene3D" id="3.90.420.10">
    <property type="entry name" value="Oxidoreductase, molybdopterin-binding domain"/>
    <property type="match status" value="1"/>
</dbReference>
<evidence type="ECO:0000259" key="2">
    <source>
        <dbReference type="Pfam" id="PF00174"/>
    </source>
</evidence>
<dbReference type="InterPro" id="IPR000572">
    <property type="entry name" value="OxRdtase_Mopterin-bd_dom"/>
</dbReference>
<proteinExistence type="predicted"/>
<organism evidence="3 4">
    <name type="scientific">Streptomyces boluensis</name>
    <dbReference type="NCBI Taxonomy" id="1775135"/>
    <lineage>
        <taxon>Bacteria</taxon>
        <taxon>Bacillati</taxon>
        <taxon>Actinomycetota</taxon>
        <taxon>Actinomycetes</taxon>
        <taxon>Kitasatosporales</taxon>
        <taxon>Streptomycetaceae</taxon>
        <taxon>Streptomyces</taxon>
    </lineage>
</organism>
<keyword evidence="4" id="KW-1185">Reference proteome</keyword>
<sequence>MSRLVVVGAVDRQVRLSVADLRDRWASRQAEVTFVCASSGARRHTFRGPLLREVVAAAGPGFDPARRRDRSRFLLEVTGGDGHGTVLSWAEIDEDFGNAPVLLATELDGARLDDSGSQLVVPTDTCGARYISGITRIRVRAGLGRDDEEPDDMGSDGTGRDDLDPVYLDPDDAGPARASTR</sequence>
<reference evidence="3" key="1">
    <citation type="submission" date="2020-01" db="EMBL/GenBank/DDBJ databases">
        <title>Whole-genome analyses of novel actinobacteria.</title>
        <authorList>
            <person name="Sahin N."/>
        </authorList>
    </citation>
    <scope>NUCLEOTIDE SEQUENCE</scope>
    <source>
        <strain evidence="3">YC537</strain>
    </source>
</reference>
<dbReference type="EMBL" id="JAAAHS010000024">
    <property type="protein sequence ID" value="NBE50924.1"/>
    <property type="molecule type" value="Genomic_DNA"/>
</dbReference>
<name>A0A964UKK7_9ACTN</name>
<dbReference type="AlphaFoldDB" id="A0A964UKK7"/>
<dbReference type="Proteomes" id="UP000598297">
    <property type="component" value="Unassembled WGS sequence"/>
</dbReference>
<dbReference type="Pfam" id="PF00174">
    <property type="entry name" value="Oxidored_molyb"/>
    <property type="match status" value="1"/>
</dbReference>
<dbReference type="SUPFAM" id="SSF56524">
    <property type="entry name" value="Oxidoreductase molybdopterin-binding domain"/>
    <property type="match status" value="1"/>
</dbReference>
<gene>
    <name evidence="3" type="ORF">GUY60_05690</name>
</gene>
<protein>
    <submittedName>
        <fullName evidence="3">Molybdopterin-dependent oxidoreductase</fullName>
    </submittedName>
</protein>
<evidence type="ECO:0000313" key="4">
    <source>
        <dbReference type="Proteomes" id="UP000598297"/>
    </source>
</evidence>
<comment type="caution">
    <text evidence="3">The sequence shown here is derived from an EMBL/GenBank/DDBJ whole genome shotgun (WGS) entry which is preliminary data.</text>
</comment>
<dbReference type="RefSeq" id="WP_161694425.1">
    <property type="nucleotide sequence ID" value="NZ_JAAAHS010000024.1"/>
</dbReference>
<feature type="domain" description="Oxidoreductase molybdopterin-binding" evidence="2">
    <location>
        <begin position="3"/>
        <end position="139"/>
    </location>
</feature>
<evidence type="ECO:0000313" key="3">
    <source>
        <dbReference type="EMBL" id="NBE50924.1"/>
    </source>
</evidence>
<dbReference type="InterPro" id="IPR036374">
    <property type="entry name" value="OxRdtase_Mopterin-bd_sf"/>
</dbReference>